<name>A0ABV8LWP2_9ACTN</name>
<feature type="transmembrane region" description="Helical" evidence="1">
    <location>
        <begin position="153"/>
        <end position="175"/>
    </location>
</feature>
<evidence type="ECO:0000313" key="2">
    <source>
        <dbReference type="EMBL" id="MFC4134720.1"/>
    </source>
</evidence>
<accession>A0ABV8LWP2</accession>
<protein>
    <submittedName>
        <fullName evidence="2">ECF transporter S component</fullName>
    </submittedName>
</protein>
<organism evidence="2 3">
    <name type="scientific">Hamadaea flava</name>
    <dbReference type="NCBI Taxonomy" id="1742688"/>
    <lineage>
        <taxon>Bacteria</taxon>
        <taxon>Bacillati</taxon>
        <taxon>Actinomycetota</taxon>
        <taxon>Actinomycetes</taxon>
        <taxon>Micromonosporales</taxon>
        <taxon>Micromonosporaceae</taxon>
        <taxon>Hamadaea</taxon>
    </lineage>
</organism>
<dbReference type="PIRSF" id="PIRSF037394">
    <property type="entry name" value="ABC_thiamine-permease_YkoE_prd"/>
    <property type="match status" value="1"/>
</dbReference>
<keyword evidence="1" id="KW-0812">Transmembrane</keyword>
<reference evidence="3" key="1">
    <citation type="journal article" date="2019" name="Int. J. Syst. Evol. Microbiol.">
        <title>The Global Catalogue of Microorganisms (GCM) 10K type strain sequencing project: providing services to taxonomists for standard genome sequencing and annotation.</title>
        <authorList>
            <consortium name="The Broad Institute Genomics Platform"/>
            <consortium name="The Broad Institute Genome Sequencing Center for Infectious Disease"/>
            <person name="Wu L."/>
            <person name="Ma J."/>
        </authorList>
    </citation>
    <scope>NUCLEOTIDE SEQUENCE [LARGE SCALE GENOMIC DNA]</scope>
    <source>
        <strain evidence="3">CGMCC 4.7289</strain>
    </source>
</reference>
<feature type="transmembrane region" description="Helical" evidence="1">
    <location>
        <begin position="12"/>
        <end position="30"/>
    </location>
</feature>
<feature type="transmembrane region" description="Helical" evidence="1">
    <location>
        <begin position="42"/>
        <end position="67"/>
    </location>
</feature>
<feature type="transmembrane region" description="Helical" evidence="1">
    <location>
        <begin position="120"/>
        <end position="141"/>
    </location>
</feature>
<keyword evidence="1" id="KW-1133">Transmembrane helix</keyword>
<evidence type="ECO:0000313" key="3">
    <source>
        <dbReference type="Proteomes" id="UP001595816"/>
    </source>
</evidence>
<dbReference type="Proteomes" id="UP001595816">
    <property type="component" value="Unassembled WGS sequence"/>
</dbReference>
<evidence type="ECO:0000256" key="1">
    <source>
        <dbReference type="SAM" id="Phobius"/>
    </source>
</evidence>
<dbReference type="Pfam" id="PF09819">
    <property type="entry name" value="ABC_cobalt"/>
    <property type="match status" value="1"/>
</dbReference>
<keyword evidence="3" id="KW-1185">Reference proteome</keyword>
<proteinExistence type="predicted"/>
<feature type="transmembrane region" description="Helical" evidence="1">
    <location>
        <begin position="74"/>
        <end position="100"/>
    </location>
</feature>
<comment type="caution">
    <text evidence="2">The sequence shown here is derived from an EMBL/GenBank/DDBJ whole genome shotgun (WGS) entry which is preliminary data.</text>
</comment>
<keyword evidence="1" id="KW-0472">Membrane</keyword>
<dbReference type="RefSeq" id="WP_253761136.1">
    <property type="nucleotide sequence ID" value="NZ_JAMZDZ010000001.1"/>
</dbReference>
<dbReference type="EMBL" id="JBHSAY010000015">
    <property type="protein sequence ID" value="MFC4134720.1"/>
    <property type="molecule type" value="Genomic_DNA"/>
</dbReference>
<dbReference type="InterPro" id="IPR017195">
    <property type="entry name" value="ABC_thiamin-permease_prd"/>
</dbReference>
<sequence length="196" mass="20294">MNNTAYRWRTVDIVVTAVVAVAFGVVFWAWNQLWFGPFSAAFAGFPPAGAIITGVWFLPAVLAPLIVRKPGAALFAELVAAVISALLGSAWGVTVLYYGLAQGAAGELGFAIGAYKRWGLPNALLTGGLIGAAATVLDLTTTSYGEWSAAWQITYALIQIASGALIAGAGSFALARGLSSTGVLDPFPSGRTRELV</sequence>
<gene>
    <name evidence="2" type="ORF">ACFOZ4_29275</name>
</gene>